<evidence type="ECO:0000313" key="7">
    <source>
        <dbReference type="EMBL" id="EZF49624.1"/>
    </source>
</evidence>
<keyword evidence="4" id="KW-0560">Oxidoreductase</keyword>
<evidence type="ECO:0000256" key="4">
    <source>
        <dbReference type="ARBA" id="ARBA00023002"/>
    </source>
</evidence>
<dbReference type="InterPro" id="IPR016166">
    <property type="entry name" value="FAD-bd_PCMH"/>
</dbReference>
<dbReference type="EMBL" id="KK207900">
    <property type="protein sequence ID" value="EZF49624.1"/>
    <property type="molecule type" value="Genomic_DNA"/>
</dbReference>
<evidence type="ECO:0000256" key="2">
    <source>
        <dbReference type="ARBA" id="ARBA00022630"/>
    </source>
</evidence>
<feature type="chain" id="PRO_5001511016" description="FAD-binding PCMH-type domain-containing protein" evidence="5">
    <location>
        <begin position="21"/>
        <end position="500"/>
    </location>
</feature>
<dbReference type="InterPro" id="IPR006094">
    <property type="entry name" value="Oxid_FAD_bind_N"/>
</dbReference>
<dbReference type="InterPro" id="IPR016169">
    <property type="entry name" value="FAD-bd_PCMH_sub2"/>
</dbReference>
<dbReference type="PANTHER" id="PTHR42973:SF13">
    <property type="entry name" value="FAD-BINDING PCMH-TYPE DOMAIN-CONTAINING PROTEIN"/>
    <property type="match status" value="1"/>
</dbReference>
<dbReference type="PANTHER" id="PTHR42973">
    <property type="entry name" value="BINDING OXIDOREDUCTASE, PUTATIVE (AFU_ORTHOLOGUE AFUA_1G17690)-RELATED"/>
    <property type="match status" value="1"/>
</dbReference>
<dbReference type="OrthoDB" id="2151789at2759"/>
<evidence type="ECO:0000259" key="6">
    <source>
        <dbReference type="PROSITE" id="PS51387"/>
    </source>
</evidence>
<accession>A0A022VUM1</accession>
<keyword evidence="3" id="KW-0274">FAD</keyword>
<dbReference type="Proteomes" id="UP000023758">
    <property type="component" value="Unassembled WGS sequence"/>
</dbReference>
<protein>
    <recommendedName>
        <fullName evidence="6">FAD-binding PCMH-type domain-containing protein</fullName>
    </recommendedName>
</protein>
<dbReference type="InterPro" id="IPR036318">
    <property type="entry name" value="FAD-bd_PCMH-like_sf"/>
</dbReference>
<dbReference type="InterPro" id="IPR050416">
    <property type="entry name" value="FAD-linked_Oxidoreductase"/>
</dbReference>
<gene>
    <name evidence="7" type="ORF">H103_06833</name>
</gene>
<feature type="domain" description="FAD-binding PCMH-type" evidence="6">
    <location>
        <begin position="60"/>
        <end position="232"/>
    </location>
</feature>
<name>A0A022VUM1_TRIRU</name>
<proteinExistence type="inferred from homology"/>
<dbReference type="Gene3D" id="3.30.465.10">
    <property type="match status" value="1"/>
</dbReference>
<evidence type="ECO:0000256" key="5">
    <source>
        <dbReference type="SAM" id="SignalP"/>
    </source>
</evidence>
<dbReference type="Pfam" id="PF01565">
    <property type="entry name" value="FAD_binding_4"/>
    <property type="match status" value="1"/>
</dbReference>
<organism evidence="7">
    <name type="scientific">Trichophyton rubrum CBS 288.86</name>
    <dbReference type="NCBI Taxonomy" id="1215330"/>
    <lineage>
        <taxon>Eukaryota</taxon>
        <taxon>Fungi</taxon>
        <taxon>Dikarya</taxon>
        <taxon>Ascomycota</taxon>
        <taxon>Pezizomycotina</taxon>
        <taxon>Eurotiomycetes</taxon>
        <taxon>Eurotiomycetidae</taxon>
        <taxon>Onygenales</taxon>
        <taxon>Arthrodermataceae</taxon>
        <taxon>Trichophyton</taxon>
    </lineage>
</organism>
<reference evidence="7" key="1">
    <citation type="submission" date="2014-02" db="EMBL/GenBank/DDBJ databases">
        <title>The Genome Sequence of Trichophyton rubrum (morphotype fischeri) CBS 288.86.</title>
        <authorList>
            <consortium name="The Broad Institute Genomics Platform"/>
            <person name="Cuomo C.A."/>
            <person name="White T.C."/>
            <person name="Graser Y."/>
            <person name="Martinez-Rossi N."/>
            <person name="Heitman J."/>
            <person name="Young S.K."/>
            <person name="Zeng Q."/>
            <person name="Gargeya S."/>
            <person name="Abouelleil A."/>
            <person name="Alvarado L."/>
            <person name="Chapman S.B."/>
            <person name="Gainer-Dewar J."/>
            <person name="Goldberg J."/>
            <person name="Griggs A."/>
            <person name="Gujja S."/>
            <person name="Hansen M."/>
            <person name="Howarth C."/>
            <person name="Imamovic A."/>
            <person name="Larimer J."/>
            <person name="Martinez D."/>
            <person name="Murphy C."/>
            <person name="Pearson M.D."/>
            <person name="Persinoti G."/>
            <person name="Poon T."/>
            <person name="Priest M."/>
            <person name="Roberts A.D."/>
            <person name="Saif S."/>
            <person name="Shea T.D."/>
            <person name="Sykes S.N."/>
            <person name="Wortman J."/>
            <person name="Nusbaum C."/>
            <person name="Birren B."/>
        </authorList>
    </citation>
    <scope>NUCLEOTIDE SEQUENCE [LARGE SCALE GENOMIC DNA]</scope>
    <source>
        <strain evidence="7">CBS 288.86</strain>
    </source>
</reference>
<dbReference type="GO" id="GO:0071949">
    <property type="term" value="F:FAD binding"/>
    <property type="evidence" value="ECO:0007669"/>
    <property type="project" value="InterPro"/>
</dbReference>
<dbReference type="GO" id="GO:0016491">
    <property type="term" value="F:oxidoreductase activity"/>
    <property type="evidence" value="ECO:0007669"/>
    <property type="project" value="UniProtKB-KW"/>
</dbReference>
<dbReference type="HOGENOM" id="CLU_018354_1_0_1"/>
<evidence type="ECO:0000256" key="3">
    <source>
        <dbReference type="ARBA" id="ARBA00022827"/>
    </source>
</evidence>
<sequence length="500" mass="54495">MHSIILKAAVALLGVSTAAGFSYQNSRLCLKLLAQGVEVDLPNSTDYETEQQNYWSTACTALRPDCIIAPKNARDMSRAIAAIQESKTTRFAIKSGGHSPNQLFSSIHDGVLISTRNLKQITYNEHTQTAVLGPGLKWEEAVGGLKDKGQTVVGGRLGGIGVGGLILGGGLSFLSGQYGWATNNVVNFEVVLANGTIVNANATSNPDLYAVMKGGSGNFGIVTAFTVKTHTQDPEIWGGSMFFDGNHTESLTRAIRDFAEYNTDDKASIIGTVNRNPSLIWVVFLTYDGPSPPEGVFRNFTQIPNIRNTVKKQSYHSLMLANDEYIRHGNRFSIGAETSVNPSGTHGYDIFKSFIDHWNNVTDDFIDIPGSASSLALQPLPRSISTKAKESGGDIAGFDPSYDYMLLQIAVSWNSSTSDSVIEEATRKYYTVQGEMIKRFTNEGKLPKAYCPLYLNDLNANQDFWGRVAPSTREKALAVRRAVDPTLFFQNRVTGGFRLG</sequence>
<evidence type="ECO:0000256" key="1">
    <source>
        <dbReference type="ARBA" id="ARBA00005466"/>
    </source>
</evidence>
<comment type="similarity">
    <text evidence="1">Belongs to the oxygen-dependent FAD-linked oxidoreductase family.</text>
</comment>
<feature type="signal peptide" evidence="5">
    <location>
        <begin position="1"/>
        <end position="20"/>
    </location>
</feature>
<dbReference type="AlphaFoldDB" id="A0A022VUM1"/>
<keyword evidence="5" id="KW-0732">Signal</keyword>
<dbReference type="PROSITE" id="PS51387">
    <property type="entry name" value="FAD_PCMH"/>
    <property type="match status" value="1"/>
</dbReference>
<dbReference type="SUPFAM" id="SSF56176">
    <property type="entry name" value="FAD-binding/transporter-associated domain-like"/>
    <property type="match status" value="1"/>
</dbReference>
<keyword evidence="2" id="KW-0285">Flavoprotein</keyword>